<evidence type="ECO:0000256" key="12">
    <source>
        <dbReference type="ARBA" id="ARBA00060187"/>
    </source>
</evidence>
<dbReference type="GO" id="GO:0005852">
    <property type="term" value="C:eukaryotic translation initiation factor 3 complex"/>
    <property type="evidence" value="ECO:0007669"/>
    <property type="project" value="UniProtKB-UniRule"/>
</dbReference>
<comment type="similarity">
    <text evidence="13">Belongs to the eIF-3 subunit K family.</text>
</comment>
<dbReference type="InterPro" id="IPR036961">
    <property type="entry name" value="Kinesin_motor_dom_sf"/>
</dbReference>
<evidence type="ECO:0000313" key="18">
    <source>
        <dbReference type="EnsemblMetazoa" id="GMOY009966-PA"/>
    </source>
</evidence>
<dbReference type="HAMAP" id="MF_03010">
    <property type="entry name" value="eIF3k"/>
    <property type="match status" value="1"/>
</dbReference>
<evidence type="ECO:0000259" key="17">
    <source>
        <dbReference type="PROSITE" id="PS50250"/>
    </source>
</evidence>
<dbReference type="InterPro" id="IPR036390">
    <property type="entry name" value="WH_DNA-bd_sf"/>
</dbReference>
<evidence type="ECO:0000256" key="15">
    <source>
        <dbReference type="SAM" id="MobiDB-lite"/>
    </source>
</evidence>
<dbReference type="FunFam" id="1.25.40.250:FF:000001">
    <property type="entry name" value="Eukaryotic translation initiation factor 3 subunit K"/>
    <property type="match status" value="1"/>
</dbReference>
<evidence type="ECO:0000256" key="5">
    <source>
        <dbReference type="ARBA" id="ARBA00022741"/>
    </source>
</evidence>
<feature type="compositionally biased region" description="Basic and acidic residues" evidence="15">
    <location>
        <begin position="713"/>
        <end position="723"/>
    </location>
</feature>
<feature type="compositionally biased region" description="Basic and acidic residues" evidence="15">
    <location>
        <begin position="735"/>
        <end position="748"/>
    </location>
</feature>
<dbReference type="GO" id="GO:0008017">
    <property type="term" value="F:microtubule binding"/>
    <property type="evidence" value="ECO:0007669"/>
    <property type="project" value="InterPro"/>
</dbReference>
<evidence type="ECO:0000256" key="4">
    <source>
        <dbReference type="ARBA" id="ARBA00022701"/>
    </source>
</evidence>
<comment type="similarity">
    <text evidence="14">Belongs to the TRAFAC class myosin-kinesin ATPase superfamily. Kinesin family.</text>
</comment>
<evidence type="ECO:0000259" key="16">
    <source>
        <dbReference type="PROSITE" id="PS50067"/>
    </source>
</evidence>
<dbReference type="Pfam" id="PF00225">
    <property type="entry name" value="Kinesin"/>
    <property type="match status" value="1"/>
</dbReference>
<dbReference type="EnsemblMetazoa" id="GMOY009966-RA">
    <property type="protein sequence ID" value="GMOY009966-PA"/>
    <property type="gene ID" value="GMOY009966"/>
</dbReference>
<keyword evidence="10" id="KW-0206">Cytoskeleton</keyword>
<dbReference type="PRINTS" id="PR00380">
    <property type="entry name" value="KINESINHEAVY"/>
</dbReference>
<feature type="domain" description="PCI" evidence="17">
    <location>
        <begin position="46"/>
        <end position="207"/>
    </location>
</feature>
<dbReference type="InterPro" id="IPR016024">
    <property type="entry name" value="ARM-type_fold"/>
</dbReference>
<evidence type="ECO:0000313" key="19">
    <source>
        <dbReference type="Proteomes" id="UP000092444"/>
    </source>
</evidence>
<comment type="function">
    <text evidence="11">Component of the eukaryotic translation initiation factor 3 (eIF-3) complex, which is required for several steps in the initiation of protein synthesis. The eIF-3 complex associates with the 40S ribosome and facilitates the recruitment of eIF-1, eIF-1A, eIF-2:GTP:methionyl-tRNAi and eIF-5 to form the 43S pre-initiation complex (43S PIC). The eIF-3 complex stimulates mRNA recruitment to the 43S PIC and scanning of the mRNA for AUG recognition. The eIF-3 complex is also required for disassembly and recycling of post-termination ribosomal complexes and subsequently prevents premature joining of the 40S and 60S ribosomal subunits prior to initiation. The eIF-3 complex specifically targets and initiates translation of a subset of mRNAs involved in cell proliferation, including cell cycling, differentiation and apoptosis, and uses different modes of RNA stem-loop binding to exert either translational activation or repression.</text>
</comment>
<dbReference type="GO" id="GO:0003777">
    <property type="term" value="F:microtubule motor activity"/>
    <property type="evidence" value="ECO:0007669"/>
    <property type="project" value="InterPro"/>
</dbReference>
<feature type="region of interest" description="Disordered" evidence="15">
    <location>
        <begin position="1039"/>
        <end position="1100"/>
    </location>
</feature>
<dbReference type="VEuPathDB" id="VectorBase:GMOY009966"/>
<keyword evidence="6 14" id="KW-0067">ATP-binding</keyword>
<comment type="function">
    <text evidence="12">Plus-end directed microtubule motor that may be used for anterograde axonal transport and could conceivably move cargos in fly neurons different than those moved by kinesin heavy chain or other plus-end directed motors.</text>
</comment>
<dbReference type="Gene3D" id="3.40.850.10">
    <property type="entry name" value="Kinesin motor domain"/>
    <property type="match status" value="1"/>
</dbReference>
<dbReference type="SUPFAM" id="SSF52540">
    <property type="entry name" value="P-loop containing nucleoside triphosphate hydrolases"/>
    <property type="match status" value="1"/>
</dbReference>
<evidence type="ECO:0000256" key="7">
    <source>
        <dbReference type="ARBA" id="ARBA00022917"/>
    </source>
</evidence>
<dbReference type="Proteomes" id="UP000092444">
    <property type="component" value="Unassembled WGS sequence"/>
</dbReference>
<dbReference type="Gene3D" id="1.10.10.10">
    <property type="entry name" value="Winged helix-like DNA-binding domain superfamily/Winged helix DNA-binding domain"/>
    <property type="match status" value="1"/>
</dbReference>
<dbReference type="PANTHER" id="PTHR47969">
    <property type="entry name" value="CHROMOSOME-ASSOCIATED KINESIN KIF4A-RELATED"/>
    <property type="match status" value="1"/>
</dbReference>
<feature type="binding site" evidence="14">
    <location>
        <begin position="423"/>
        <end position="430"/>
    </location>
    <ligand>
        <name>ATP</name>
        <dbReference type="ChEBI" id="CHEBI:30616"/>
    </ligand>
</feature>
<dbReference type="PROSITE" id="PS00411">
    <property type="entry name" value="KINESIN_MOTOR_1"/>
    <property type="match status" value="1"/>
</dbReference>
<name>A0A1B0G9H9_GLOMM</name>
<dbReference type="InterPro" id="IPR027640">
    <property type="entry name" value="Kinesin-like_fam"/>
</dbReference>
<evidence type="ECO:0000256" key="8">
    <source>
        <dbReference type="ARBA" id="ARBA00023054"/>
    </source>
</evidence>
<dbReference type="AlphaFoldDB" id="A0A1B0G9H9"/>
<evidence type="ECO:0000256" key="3">
    <source>
        <dbReference type="ARBA" id="ARBA00022540"/>
    </source>
</evidence>
<dbReference type="GO" id="GO:0033290">
    <property type="term" value="C:eukaryotic 48S preinitiation complex"/>
    <property type="evidence" value="ECO:0007669"/>
    <property type="project" value="UniProtKB-UniRule"/>
</dbReference>
<dbReference type="GO" id="GO:0005524">
    <property type="term" value="F:ATP binding"/>
    <property type="evidence" value="ECO:0007669"/>
    <property type="project" value="UniProtKB-UniRule"/>
</dbReference>
<comment type="subunit">
    <text evidence="13">Component of the eukaryotic translation initiation factor 3 (eIF-3) complex.</text>
</comment>
<dbReference type="SMART" id="SM00129">
    <property type="entry name" value="KISc"/>
    <property type="match status" value="1"/>
</dbReference>
<dbReference type="InterPro" id="IPR009374">
    <property type="entry name" value="eIF3k"/>
</dbReference>
<feature type="region of interest" description="Disordered" evidence="15">
    <location>
        <begin position="707"/>
        <end position="758"/>
    </location>
</feature>
<dbReference type="STRING" id="37546.A0A1B0G9H9"/>
<dbReference type="GO" id="GO:0006446">
    <property type="term" value="P:regulation of translational initiation"/>
    <property type="evidence" value="ECO:0007669"/>
    <property type="project" value="InterPro"/>
</dbReference>
<organism evidence="18 19">
    <name type="scientific">Glossina morsitans morsitans</name>
    <name type="common">Savannah tsetse fly</name>
    <dbReference type="NCBI Taxonomy" id="37546"/>
    <lineage>
        <taxon>Eukaryota</taxon>
        <taxon>Metazoa</taxon>
        <taxon>Ecdysozoa</taxon>
        <taxon>Arthropoda</taxon>
        <taxon>Hexapoda</taxon>
        <taxon>Insecta</taxon>
        <taxon>Pterygota</taxon>
        <taxon>Neoptera</taxon>
        <taxon>Endopterygota</taxon>
        <taxon>Diptera</taxon>
        <taxon>Brachycera</taxon>
        <taxon>Muscomorpha</taxon>
        <taxon>Hippoboscoidea</taxon>
        <taxon>Glossinidae</taxon>
        <taxon>Glossina</taxon>
    </lineage>
</organism>
<feature type="compositionally biased region" description="Low complexity" evidence="15">
    <location>
        <begin position="1039"/>
        <end position="1060"/>
    </location>
</feature>
<dbReference type="SUPFAM" id="SSF48371">
    <property type="entry name" value="ARM repeat"/>
    <property type="match status" value="1"/>
</dbReference>
<dbReference type="GO" id="GO:0001732">
    <property type="term" value="P:formation of cytoplasmic translation initiation complex"/>
    <property type="evidence" value="ECO:0007669"/>
    <property type="project" value="UniProtKB-UniRule"/>
</dbReference>
<evidence type="ECO:0000256" key="6">
    <source>
        <dbReference type="ARBA" id="ARBA00022840"/>
    </source>
</evidence>
<dbReference type="Pfam" id="PF10075">
    <property type="entry name" value="CSN8_PSD8_EIF3K"/>
    <property type="match status" value="1"/>
</dbReference>
<dbReference type="GO" id="GO:0016282">
    <property type="term" value="C:eukaryotic 43S preinitiation complex"/>
    <property type="evidence" value="ECO:0007669"/>
    <property type="project" value="UniProtKB-UniRule"/>
</dbReference>
<feature type="domain" description="Kinesin motor" evidence="16">
    <location>
        <begin position="336"/>
        <end position="661"/>
    </location>
</feature>
<dbReference type="PhylomeDB" id="A0A1B0G9H9"/>
<comment type="function">
    <text evidence="13">Component of the eukaryotic translation initiation factor 3 (eIF-3) complex, which is involved in protein synthesis of a specialized repertoire of mRNAs and, together with other initiation factors, stimulates binding of mRNA and methionyl-tRNAi to the 40S ribosome. The eIF-3 complex specifically targets and initiates translation of a subset of mRNAs involved in cell proliferation.</text>
</comment>
<dbReference type="InterPro" id="IPR019821">
    <property type="entry name" value="Kinesin_motor_CS"/>
</dbReference>
<keyword evidence="2 13" id="KW-0963">Cytoplasm</keyword>
<dbReference type="PANTHER" id="PTHR47969:SF21">
    <property type="entry name" value="KINESIN-LIKE PROTEIN"/>
    <property type="match status" value="1"/>
</dbReference>
<evidence type="ECO:0000256" key="14">
    <source>
        <dbReference type="PROSITE-ProRule" id="PRU00283"/>
    </source>
</evidence>
<dbReference type="InterPro" id="IPR027417">
    <property type="entry name" value="P-loop_NTPase"/>
</dbReference>
<keyword evidence="7 13" id="KW-0648">Protein biosynthesis</keyword>
<dbReference type="InterPro" id="IPR033464">
    <property type="entry name" value="CSN8_PSD8_EIF3K"/>
</dbReference>
<protein>
    <recommendedName>
        <fullName evidence="13">Eukaryotic translation initiation factor 3 subunit K</fullName>
        <shortName evidence="13">eIF3k</shortName>
    </recommendedName>
    <alternativeName>
        <fullName evidence="13">eIF-3 p25</fullName>
    </alternativeName>
</protein>
<keyword evidence="3 13" id="KW-0396">Initiation factor</keyword>
<evidence type="ECO:0000256" key="13">
    <source>
        <dbReference type="HAMAP-Rule" id="MF_03010"/>
    </source>
</evidence>
<dbReference type="GO" id="GO:0043022">
    <property type="term" value="F:ribosome binding"/>
    <property type="evidence" value="ECO:0007669"/>
    <property type="project" value="InterPro"/>
</dbReference>
<keyword evidence="5 14" id="KW-0547">Nucleotide-binding</keyword>
<dbReference type="PROSITE" id="PS50067">
    <property type="entry name" value="KINESIN_MOTOR_2"/>
    <property type="match status" value="1"/>
</dbReference>
<proteinExistence type="inferred from homology"/>
<keyword evidence="19" id="KW-1185">Reference proteome</keyword>
<reference evidence="18" key="1">
    <citation type="submission" date="2020-05" db="UniProtKB">
        <authorList>
            <consortium name="EnsemblMetazoa"/>
        </authorList>
    </citation>
    <scope>IDENTIFICATION</scope>
    <source>
        <strain evidence="18">Yale</strain>
    </source>
</reference>
<dbReference type="InterPro" id="IPR001752">
    <property type="entry name" value="Kinesin_motor_dom"/>
</dbReference>
<dbReference type="GO" id="GO:0005874">
    <property type="term" value="C:microtubule"/>
    <property type="evidence" value="ECO:0007669"/>
    <property type="project" value="UniProtKB-KW"/>
</dbReference>
<evidence type="ECO:0000256" key="2">
    <source>
        <dbReference type="ARBA" id="ARBA00022490"/>
    </source>
</evidence>
<dbReference type="Gene3D" id="1.25.40.250">
    <property type="entry name" value="ARM repeat, domain 1"/>
    <property type="match status" value="1"/>
</dbReference>
<evidence type="ECO:0000256" key="10">
    <source>
        <dbReference type="ARBA" id="ARBA00023212"/>
    </source>
</evidence>
<evidence type="ECO:0000256" key="9">
    <source>
        <dbReference type="ARBA" id="ARBA00023175"/>
    </source>
</evidence>
<evidence type="ECO:0000256" key="1">
    <source>
        <dbReference type="ARBA" id="ARBA00004245"/>
    </source>
</evidence>
<dbReference type="FunFam" id="1.10.10.10:FF:000212">
    <property type="entry name" value="Eukaryotic translation initiation factor 3 subunit K"/>
    <property type="match status" value="1"/>
</dbReference>
<comment type="subcellular location">
    <subcellularLocation>
        <location evidence="1">Cytoplasm</location>
        <location evidence="1">Cytoskeleton</location>
    </subcellularLocation>
</comment>
<dbReference type="SUPFAM" id="SSF46785">
    <property type="entry name" value="Winged helix' DNA-binding domain"/>
    <property type="match status" value="1"/>
</dbReference>
<dbReference type="GO" id="GO:0007018">
    <property type="term" value="P:microtubule-based movement"/>
    <property type="evidence" value="ECO:0007669"/>
    <property type="project" value="InterPro"/>
</dbReference>
<dbReference type="GO" id="GO:0003743">
    <property type="term" value="F:translation initiation factor activity"/>
    <property type="evidence" value="ECO:0007669"/>
    <property type="project" value="UniProtKB-UniRule"/>
</dbReference>
<dbReference type="InterPro" id="IPR016020">
    <property type="entry name" value="Transl_init_fac_sub12_N_euk"/>
</dbReference>
<keyword evidence="8" id="KW-0175">Coiled coil</keyword>
<keyword evidence="4" id="KW-0493">Microtubule</keyword>
<keyword evidence="9 14" id="KW-0505">Motor protein</keyword>
<accession>A0A1B0G9H9</accession>
<dbReference type="InterPro" id="IPR036388">
    <property type="entry name" value="WH-like_DNA-bd_sf"/>
</dbReference>
<sequence length="1100" mass="124919">MPHMVTMENGQSQTIQEMLGCIERYNPDHLKTLEAYVEDQARGNTYDLEANLAVLKLYQFNPHMLNFDITYTILLKCLTNLPHTDFVMAKCLLLPQQMKDETVQIIINLADILERADFTLFWQRAEVNQTLFRHINGFHDSIRKFVCHVVGTTFQTIRKELLKELLGGIEDSTLDQWMKKYGWKHQGSLIFIAAQDDKIKTKNITEKIEFDNLGGLMAQCFILTSNELTGNPNFCIIRAYLRAASRESSSLLAPVQTILPEENIKAVVRGSLIRIITAAKRLGLYSALRACKAIFLRSNLQHKLTVDTMFLKSYRVTMSAKTRRPGTGGNQTLNECVQVVVRCRPMSNRERTEGSEEVVTVYPNRGVIEIASISDSYKEQRKMFTYDAVYDAGASQTTVYNEVVFPLVSSVLEGYNGCIFAYGQTGTGKTFTMEGIRGNDELVGIIPRTFEQIWLHINRTENFQFLVDVSYLEIYMEELRDLLKPNSKHLEVRESGSGVYVPNLHAITCKSVDDMMNVMRMGNKNRTIGFTNMNEHSSRSHAIFMIKIEMCDIATNTIKVGKLNLIDLAGSERQTKTGASAERLKEASKINLALSSLGNVISALAEGSPHVPYRDSKLTRLLQDSLGGNSKTIMIANVGPSAYNYNETLTTLRYASRAKAIQNQPVKNEDPQDAKLKEYQEEIERLKRLIGSKQLQQKVEKPVKRTLKKPKIEKKEKLRRELEETTANHFTAENDPGREEKEIESDKENEVEEEVAKTNDQLECERLETAKLAAKLAELESQLVQGGKNLLDTYSERQIELEKKLVEIAERKKREIEMQQKLELQEETTLEIRETVTSLEQEVDLKKRKLSKCYAKYLALQQELNDCKYEHNQDLRELEMAQNELVKELKRQLLIIDNFVPIEVKQRLYTQAKYDEEQEEWKFSTLPLNCDGIYSNKRPVSHPQRRRPISEYALLEAKSGSNEAALRFKSENIVSYELEMPCRTTQEYRSPKISASLQAVLAQAMQTGDDIDIVDAHTNSIRSRLESIINANASAATAATTNGHGHALNNSSSRNTKSTRIINGVSSTAALDSNRRPPTGRSQLKKPPSAYPKARGLVNK</sequence>
<dbReference type="EMBL" id="CCAG010001505">
    <property type="status" value="NOT_ANNOTATED_CDS"/>
    <property type="molecule type" value="Genomic_DNA"/>
</dbReference>
<evidence type="ECO:0000256" key="11">
    <source>
        <dbReference type="ARBA" id="ARBA00057041"/>
    </source>
</evidence>
<dbReference type="FunFam" id="3.40.850.10:FF:000029">
    <property type="entry name" value="Kinesin-like protein KIF17"/>
    <property type="match status" value="1"/>
</dbReference>
<dbReference type="PROSITE" id="PS50250">
    <property type="entry name" value="PCI"/>
    <property type="match status" value="1"/>
</dbReference>
<dbReference type="InterPro" id="IPR000717">
    <property type="entry name" value="PCI_dom"/>
</dbReference>
<dbReference type="GO" id="GO:0003723">
    <property type="term" value="F:RNA binding"/>
    <property type="evidence" value="ECO:0007669"/>
    <property type="project" value="UniProtKB-UniRule"/>
</dbReference>